<dbReference type="InterPro" id="IPR023717">
    <property type="entry name" value="Pro-tRNA-Synthase_IIa_type1"/>
</dbReference>
<evidence type="ECO:0000256" key="7">
    <source>
        <dbReference type="ARBA" id="ARBA00022917"/>
    </source>
</evidence>
<comment type="similarity">
    <text evidence="10">Belongs to the class-II aminoacyl-tRNA synthetase family. ProS type 1 subfamily.</text>
</comment>
<reference evidence="12" key="2">
    <citation type="journal article" date="2021" name="PeerJ">
        <title>Extensive microbial diversity within the chicken gut microbiome revealed by metagenomics and culture.</title>
        <authorList>
            <person name="Gilroy R."/>
            <person name="Ravi A."/>
            <person name="Getino M."/>
            <person name="Pursley I."/>
            <person name="Horton D.L."/>
            <person name="Alikhan N.F."/>
            <person name="Baker D."/>
            <person name="Gharbi K."/>
            <person name="Hall N."/>
            <person name="Watson M."/>
            <person name="Adriaenssens E.M."/>
            <person name="Foster-Nyarko E."/>
            <person name="Jarju S."/>
            <person name="Secka A."/>
            <person name="Antonio M."/>
            <person name="Oren A."/>
            <person name="Chaudhuri R.R."/>
            <person name="La Ragione R."/>
            <person name="Hildebrand F."/>
            <person name="Pallen M.J."/>
        </authorList>
    </citation>
    <scope>NUCLEOTIDE SEQUENCE</scope>
    <source>
        <strain evidence="12">CHK195-11698</strain>
    </source>
</reference>
<evidence type="ECO:0000256" key="4">
    <source>
        <dbReference type="ARBA" id="ARBA00022598"/>
    </source>
</evidence>
<evidence type="ECO:0000313" key="12">
    <source>
        <dbReference type="EMBL" id="HIU13099.1"/>
    </source>
</evidence>
<evidence type="ECO:0000256" key="10">
    <source>
        <dbReference type="HAMAP-Rule" id="MF_01569"/>
    </source>
</evidence>
<dbReference type="Pfam" id="PF00587">
    <property type="entry name" value="tRNA-synt_2b"/>
    <property type="match status" value="1"/>
</dbReference>
<dbReference type="GO" id="GO:0005524">
    <property type="term" value="F:ATP binding"/>
    <property type="evidence" value="ECO:0007669"/>
    <property type="project" value="UniProtKB-UniRule"/>
</dbReference>
<dbReference type="GO" id="GO:0005829">
    <property type="term" value="C:cytosol"/>
    <property type="evidence" value="ECO:0007669"/>
    <property type="project" value="TreeGrafter"/>
</dbReference>
<dbReference type="PROSITE" id="PS50862">
    <property type="entry name" value="AA_TRNA_LIGASE_II"/>
    <property type="match status" value="1"/>
</dbReference>
<evidence type="ECO:0000256" key="1">
    <source>
        <dbReference type="ARBA" id="ARBA00004496"/>
    </source>
</evidence>
<dbReference type="CDD" id="cd04334">
    <property type="entry name" value="ProRS-INS"/>
    <property type="match status" value="1"/>
</dbReference>
<sequence length="577" mass="64881">MKVSQLLGKRYKEAPTSCVTASHQLMTRGGYMKYVSSGIYSLYTPGKRIMQKIEAIIRDEMDRIDGQEVQFPVVMPASLWQTSGRYENIGSELLRFEDRNHTPMVLGMTHEEASVQLVSHTADSYADYPFMIYQIQTKFRDEPRARAGLIRVREFTMKDAYSFHTSLEDLQAYYQRCYQAYENIFKRTGVQNMVAVQSDSGMMGGQVSHEFMLLTEIGEDRIALCDCGYRANVEVAASIVKNERDDVEEALQIVKTPEMKTIEAVAHFLDQDVKHTCKAVCYETQTSHESVVVFIRGDLEVNETKLRHCLGEEILPLEITEDMPLTAGFIGPVGLDASIRTVYDASLKDGQHFVCGANQPDHHYTGLDLARDVPAAVYVDVAKIIEGGICPHCHRPTIQVKNGIEIGNIFQLGDKYSRTMGLTYLDRDGKEKNPVMGCYGIGIGRLAASICEESHDDFGPIWPITNAPWQVEVIYLKHKDPAIKKAADELEAKLSALGLEVLYDDRDMRPGALFAEADLFGLPFRVIVSGKNMANGEVEVKRRDGTLHEKYPLDEAPEIILKLVQDELARYQPLKQA</sequence>
<dbReference type="GO" id="GO:0006433">
    <property type="term" value="P:prolyl-tRNA aminoacylation"/>
    <property type="evidence" value="ECO:0007669"/>
    <property type="project" value="UniProtKB-UniRule"/>
</dbReference>
<dbReference type="Pfam" id="PF03129">
    <property type="entry name" value="HGTP_anticodon"/>
    <property type="match status" value="1"/>
</dbReference>
<comment type="domain">
    <text evidence="10">Consists of three domains: the N-terminal catalytic domain, the editing domain and the C-terminal anticodon-binding domain.</text>
</comment>
<dbReference type="Gene3D" id="3.30.930.10">
    <property type="entry name" value="Bira Bifunctional Protein, Domain 2"/>
    <property type="match status" value="2"/>
</dbReference>
<dbReference type="PRINTS" id="PR01046">
    <property type="entry name" value="TRNASYNTHPRO"/>
</dbReference>
<dbReference type="PANTHER" id="PTHR42753:SF2">
    <property type="entry name" value="PROLINE--TRNA LIGASE"/>
    <property type="match status" value="1"/>
</dbReference>
<proteinExistence type="inferred from homology"/>
<dbReference type="HAMAP" id="MF_01569">
    <property type="entry name" value="Pro_tRNA_synth_type1"/>
    <property type="match status" value="1"/>
</dbReference>
<keyword evidence="6 10" id="KW-0067">ATP-binding</keyword>
<dbReference type="InterPro" id="IPR004500">
    <property type="entry name" value="Pro-tRNA-synth_IIa_bac-type"/>
</dbReference>
<dbReference type="NCBIfam" id="TIGR00409">
    <property type="entry name" value="proS_fam_II"/>
    <property type="match status" value="1"/>
</dbReference>
<evidence type="ECO:0000256" key="3">
    <source>
        <dbReference type="ARBA" id="ARBA00022490"/>
    </source>
</evidence>
<protein>
    <recommendedName>
        <fullName evidence="10">Proline--tRNA ligase</fullName>
        <ecNumber evidence="10">6.1.1.15</ecNumber>
    </recommendedName>
    <alternativeName>
        <fullName evidence="10">Prolyl-tRNA synthetase</fullName>
        <shortName evidence="10">ProRS</shortName>
    </alternativeName>
</protein>
<comment type="caution">
    <text evidence="12">The sequence shown here is derived from an EMBL/GenBank/DDBJ whole genome shotgun (WGS) entry which is preliminary data.</text>
</comment>
<evidence type="ECO:0000256" key="8">
    <source>
        <dbReference type="ARBA" id="ARBA00023146"/>
    </source>
</evidence>
<dbReference type="InterPro" id="IPR004154">
    <property type="entry name" value="Anticodon-bd"/>
</dbReference>
<organism evidence="12 13">
    <name type="scientific">Candidatus Fimiplasma intestinipullorum</name>
    <dbReference type="NCBI Taxonomy" id="2840825"/>
    <lineage>
        <taxon>Bacteria</taxon>
        <taxon>Bacillati</taxon>
        <taxon>Bacillota</taxon>
        <taxon>Clostridia</taxon>
        <taxon>Eubacteriales</taxon>
        <taxon>Candidatus Fimiplasma</taxon>
    </lineage>
</organism>
<dbReference type="AlphaFoldDB" id="A0A9D1HPF1"/>
<evidence type="ECO:0000256" key="9">
    <source>
        <dbReference type="ARBA" id="ARBA00047671"/>
    </source>
</evidence>
<accession>A0A9D1HPF1</accession>
<dbReference type="InterPro" id="IPR002314">
    <property type="entry name" value="aa-tRNA-synt_IIb"/>
</dbReference>
<name>A0A9D1HPF1_9FIRM</name>
<dbReference type="SUPFAM" id="SSF52954">
    <property type="entry name" value="Class II aaRS ABD-related"/>
    <property type="match status" value="1"/>
</dbReference>
<comment type="subunit">
    <text evidence="2 10">Homodimer.</text>
</comment>
<dbReference type="InterPro" id="IPR050062">
    <property type="entry name" value="Pro-tRNA_synthetase"/>
</dbReference>
<dbReference type="SUPFAM" id="SSF55681">
    <property type="entry name" value="Class II aaRS and biotin synthetases"/>
    <property type="match status" value="1"/>
</dbReference>
<dbReference type="GO" id="GO:0140096">
    <property type="term" value="F:catalytic activity, acting on a protein"/>
    <property type="evidence" value="ECO:0007669"/>
    <property type="project" value="UniProtKB-ARBA"/>
</dbReference>
<dbReference type="NCBIfam" id="NF006625">
    <property type="entry name" value="PRK09194.1"/>
    <property type="match status" value="1"/>
</dbReference>
<dbReference type="InterPro" id="IPR007214">
    <property type="entry name" value="YbaK/aa-tRNA-synth-assoc-dom"/>
</dbReference>
<keyword evidence="7 10" id="KW-0648">Protein biosynthesis</keyword>
<dbReference type="CDD" id="cd00861">
    <property type="entry name" value="ProRS_anticodon_short"/>
    <property type="match status" value="1"/>
</dbReference>
<dbReference type="InterPro" id="IPR036754">
    <property type="entry name" value="YbaK/aa-tRNA-synt-asso_dom_sf"/>
</dbReference>
<dbReference type="InterPro" id="IPR036621">
    <property type="entry name" value="Anticodon-bd_dom_sf"/>
</dbReference>
<dbReference type="Pfam" id="PF04073">
    <property type="entry name" value="tRNA_edit"/>
    <property type="match status" value="1"/>
</dbReference>
<evidence type="ECO:0000259" key="11">
    <source>
        <dbReference type="PROSITE" id="PS50862"/>
    </source>
</evidence>
<dbReference type="InterPro" id="IPR002316">
    <property type="entry name" value="Pro-tRNA-ligase_IIa"/>
</dbReference>
<dbReference type="Gene3D" id="3.40.50.800">
    <property type="entry name" value="Anticodon-binding domain"/>
    <property type="match status" value="1"/>
</dbReference>
<dbReference type="SUPFAM" id="SSF55826">
    <property type="entry name" value="YbaK/ProRS associated domain"/>
    <property type="match status" value="1"/>
</dbReference>
<evidence type="ECO:0000313" key="13">
    <source>
        <dbReference type="Proteomes" id="UP000824175"/>
    </source>
</evidence>
<comment type="catalytic activity">
    <reaction evidence="9 10">
        <text>tRNA(Pro) + L-proline + ATP = L-prolyl-tRNA(Pro) + AMP + diphosphate</text>
        <dbReference type="Rhea" id="RHEA:14305"/>
        <dbReference type="Rhea" id="RHEA-COMP:9700"/>
        <dbReference type="Rhea" id="RHEA-COMP:9702"/>
        <dbReference type="ChEBI" id="CHEBI:30616"/>
        <dbReference type="ChEBI" id="CHEBI:33019"/>
        <dbReference type="ChEBI" id="CHEBI:60039"/>
        <dbReference type="ChEBI" id="CHEBI:78442"/>
        <dbReference type="ChEBI" id="CHEBI:78532"/>
        <dbReference type="ChEBI" id="CHEBI:456215"/>
        <dbReference type="EC" id="6.1.1.15"/>
    </reaction>
</comment>
<reference evidence="12" key="1">
    <citation type="submission" date="2020-10" db="EMBL/GenBank/DDBJ databases">
        <authorList>
            <person name="Gilroy R."/>
        </authorList>
    </citation>
    <scope>NUCLEOTIDE SEQUENCE</scope>
    <source>
        <strain evidence="12">CHK195-11698</strain>
    </source>
</reference>
<dbReference type="Gene3D" id="3.90.960.10">
    <property type="entry name" value="YbaK/aminoacyl-tRNA synthetase-associated domain"/>
    <property type="match status" value="1"/>
</dbReference>
<dbReference type="Proteomes" id="UP000824175">
    <property type="component" value="Unassembled WGS sequence"/>
</dbReference>
<dbReference type="GO" id="GO:0016740">
    <property type="term" value="F:transferase activity"/>
    <property type="evidence" value="ECO:0007669"/>
    <property type="project" value="UniProtKB-ARBA"/>
</dbReference>
<dbReference type="EMBL" id="DVMJ01000023">
    <property type="protein sequence ID" value="HIU13099.1"/>
    <property type="molecule type" value="Genomic_DNA"/>
</dbReference>
<evidence type="ECO:0000256" key="5">
    <source>
        <dbReference type="ARBA" id="ARBA00022741"/>
    </source>
</evidence>
<comment type="subcellular location">
    <subcellularLocation>
        <location evidence="1 10">Cytoplasm</location>
    </subcellularLocation>
</comment>
<dbReference type="PANTHER" id="PTHR42753">
    <property type="entry name" value="MITOCHONDRIAL RIBOSOME PROTEIN L39/PROLYL-TRNA LIGASE FAMILY MEMBER"/>
    <property type="match status" value="1"/>
</dbReference>
<dbReference type="GO" id="GO:0004827">
    <property type="term" value="F:proline-tRNA ligase activity"/>
    <property type="evidence" value="ECO:0007669"/>
    <property type="project" value="UniProtKB-UniRule"/>
</dbReference>
<dbReference type="InterPro" id="IPR006195">
    <property type="entry name" value="aa-tRNA-synth_II"/>
</dbReference>
<evidence type="ECO:0000256" key="6">
    <source>
        <dbReference type="ARBA" id="ARBA00022840"/>
    </source>
</evidence>
<dbReference type="InterPro" id="IPR045864">
    <property type="entry name" value="aa-tRNA-synth_II/BPL/LPL"/>
</dbReference>
<keyword evidence="8 10" id="KW-0030">Aminoacyl-tRNA synthetase</keyword>
<feature type="domain" description="Aminoacyl-transfer RNA synthetases class-II family profile" evidence="11">
    <location>
        <begin position="38"/>
        <end position="463"/>
    </location>
</feature>
<evidence type="ECO:0000256" key="2">
    <source>
        <dbReference type="ARBA" id="ARBA00011738"/>
    </source>
</evidence>
<keyword evidence="5 10" id="KW-0547">Nucleotide-binding</keyword>
<gene>
    <name evidence="10" type="primary">proS</name>
    <name evidence="12" type="ORF">IAD15_03410</name>
</gene>
<dbReference type="GO" id="GO:0002161">
    <property type="term" value="F:aminoacyl-tRNA deacylase activity"/>
    <property type="evidence" value="ECO:0007669"/>
    <property type="project" value="InterPro"/>
</dbReference>
<keyword evidence="4 10" id="KW-0436">Ligase</keyword>
<dbReference type="InterPro" id="IPR044140">
    <property type="entry name" value="ProRS_anticodon_short"/>
</dbReference>
<keyword evidence="3 10" id="KW-0963">Cytoplasm</keyword>
<dbReference type="EC" id="6.1.1.15" evidence="10"/>
<comment type="function">
    <text evidence="10">Catalyzes the attachment of proline to tRNA(Pro) in a two-step reaction: proline is first activated by ATP to form Pro-AMP and then transferred to the acceptor end of tRNA(Pro). As ProRS can inadvertently accommodate and process non-cognate amino acids such as alanine and cysteine, to avoid such errors it has two additional distinct editing activities against alanine. One activity is designated as 'pretransfer' editing and involves the tRNA(Pro)-independent hydrolysis of activated Ala-AMP. The other activity is designated 'posttransfer' editing and involves deacylation of mischarged Ala-tRNA(Pro). The misacylated Cys-tRNA(Pro) is not edited by ProRS.</text>
</comment>